<gene>
    <name evidence="4" type="ORF">SAMN05216178_2566</name>
</gene>
<dbReference type="InterPro" id="IPR003439">
    <property type="entry name" value="ABC_transporter-like_ATP-bd"/>
</dbReference>
<dbReference type="InterPro" id="IPR003593">
    <property type="entry name" value="AAA+_ATPase"/>
</dbReference>
<dbReference type="PANTHER" id="PTHR42794:SF2">
    <property type="entry name" value="ABC TRANSPORTER ATP-BINDING PROTEIN"/>
    <property type="match status" value="1"/>
</dbReference>
<dbReference type="PROSITE" id="PS50893">
    <property type="entry name" value="ABC_TRANSPORTER_2"/>
    <property type="match status" value="1"/>
</dbReference>
<dbReference type="Pfam" id="PF00005">
    <property type="entry name" value="ABC_tran"/>
    <property type="match status" value="1"/>
</dbReference>
<protein>
    <submittedName>
        <fullName evidence="4">Iron complex transport system ATP-binding protein</fullName>
    </submittedName>
</protein>
<evidence type="ECO:0000256" key="1">
    <source>
        <dbReference type="ARBA" id="ARBA00022741"/>
    </source>
</evidence>
<dbReference type="GO" id="GO:0005524">
    <property type="term" value="F:ATP binding"/>
    <property type="evidence" value="ECO:0007669"/>
    <property type="project" value="UniProtKB-KW"/>
</dbReference>
<evidence type="ECO:0000256" key="2">
    <source>
        <dbReference type="ARBA" id="ARBA00022840"/>
    </source>
</evidence>
<evidence type="ECO:0000259" key="3">
    <source>
        <dbReference type="PROSITE" id="PS50893"/>
    </source>
</evidence>
<keyword evidence="5" id="KW-1185">Reference proteome</keyword>
<dbReference type="CDD" id="cd03214">
    <property type="entry name" value="ABC_Iron-Siderophores_B12_Hemin"/>
    <property type="match status" value="1"/>
</dbReference>
<dbReference type="SUPFAM" id="SSF52540">
    <property type="entry name" value="P-loop containing nucleoside triphosphate hydrolases"/>
    <property type="match status" value="1"/>
</dbReference>
<evidence type="ECO:0000313" key="4">
    <source>
        <dbReference type="EMBL" id="SEB86970.1"/>
    </source>
</evidence>
<dbReference type="SMART" id="SM00382">
    <property type="entry name" value="AAA"/>
    <property type="match status" value="1"/>
</dbReference>
<accession>A0A1H4MUY3</accession>
<dbReference type="Proteomes" id="UP000198982">
    <property type="component" value="Unassembled WGS sequence"/>
</dbReference>
<dbReference type="AlphaFoldDB" id="A0A1H4MUY3"/>
<feature type="domain" description="ABC transporter" evidence="3">
    <location>
        <begin position="11"/>
        <end position="251"/>
    </location>
</feature>
<dbReference type="EMBL" id="FNTJ01000001">
    <property type="protein sequence ID" value="SEB86970.1"/>
    <property type="molecule type" value="Genomic_DNA"/>
</dbReference>
<reference evidence="5" key="1">
    <citation type="submission" date="2016-10" db="EMBL/GenBank/DDBJ databases">
        <authorList>
            <person name="Varghese N."/>
            <person name="Submissions S."/>
        </authorList>
    </citation>
    <scope>NUCLEOTIDE SEQUENCE [LARGE SCALE GENOMIC DNA]</scope>
    <source>
        <strain evidence="5">DSM 9751</strain>
    </source>
</reference>
<dbReference type="PANTHER" id="PTHR42794">
    <property type="entry name" value="HEMIN IMPORT ATP-BINDING PROTEIN HMUV"/>
    <property type="match status" value="1"/>
</dbReference>
<dbReference type="PROSITE" id="PS00211">
    <property type="entry name" value="ABC_TRANSPORTER_1"/>
    <property type="match status" value="1"/>
</dbReference>
<proteinExistence type="predicted"/>
<name>A0A1H4MUY3_9PSED</name>
<dbReference type="GO" id="GO:0016887">
    <property type="term" value="F:ATP hydrolysis activity"/>
    <property type="evidence" value="ECO:0007669"/>
    <property type="project" value="InterPro"/>
</dbReference>
<dbReference type="InterPro" id="IPR027417">
    <property type="entry name" value="P-loop_NTPase"/>
</dbReference>
<dbReference type="Gene3D" id="3.40.50.300">
    <property type="entry name" value="P-loop containing nucleotide triphosphate hydrolases"/>
    <property type="match status" value="1"/>
</dbReference>
<sequence>MSHTAASASGLCTLGLNMHYGNRQVLRDVALPSLACGSVTALIGPNAAGKSTLLRGIAGLQNTTGQVLLDGVDLNRLPQVERAQHIVYLPQSLPERTRLCAFEAVLSAAMAGQRGRGFAPGRPSAAVLHGVEQVLHDLDLSALADRPIDALSGGQRQLVGLAQALVRQPRVLLLDEPTSALDLYHQCQVVDAITRATRERQLITLVVVHDINLALGFSQQVVVLHNGAVAAAGPALEVINQALLRDVYGVDGRLEQVRGRPLVLVDGRLPFHSALG</sequence>
<organism evidence="4 5">
    <name type="scientific">Pseudomonas saponiphila</name>
    <dbReference type="NCBI Taxonomy" id="556534"/>
    <lineage>
        <taxon>Bacteria</taxon>
        <taxon>Pseudomonadati</taxon>
        <taxon>Pseudomonadota</taxon>
        <taxon>Gammaproteobacteria</taxon>
        <taxon>Pseudomonadales</taxon>
        <taxon>Pseudomonadaceae</taxon>
        <taxon>Pseudomonas</taxon>
    </lineage>
</organism>
<evidence type="ECO:0000313" key="5">
    <source>
        <dbReference type="Proteomes" id="UP000198982"/>
    </source>
</evidence>
<keyword evidence="2 4" id="KW-0067">ATP-binding</keyword>
<dbReference type="InterPro" id="IPR017871">
    <property type="entry name" value="ABC_transporter-like_CS"/>
</dbReference>
<keyword evidence="1" id="KW-0547">Nucleotide-binding</keyword>